<evidence type="ECO:0000259" key="2">
    <source>
        <dbReference type="Pfam" id="PF08940"/>
    </source>
</evidence>
<gene>
    <name evidence="3" type="ORF">ACFFQA_15820</name>
</gene>
<dbReference type="SUPFAM" id="SSF50118">
    <property type="entry name" value="Cell growth inhibitor/plasmid maintenance toxic component"/>
    <property type="match status" value="1"/>
</dbReference>
<protein>
    <submittedName>
        <fullName evidence="3">DUF1918 domain-containing protein</fullName>
    </submittedName>
</protein>
<dbReference type="Gene3D" id="2.30.30.440">
    <property type="entry name" value="Domain of unknown function DUF1918"/>
    <property type="match status" value="1"/>
</dbReference>
<keyword evidence="4" id="KW-1185">Reference proteome</keyword>
<accession>A0ABV5ZWX4</accession>
<feature type="region of interest" description="Disordered" evidence="1">
    <location>
        <begin position="50"/>
        <end position="70"/>
    </location>
</feature>
<name>A0ABV5ZWX4_9PSEU</name>
<dbReference type="Proteomes" id="UP001589693">
    <property type="component" value="Unassembled WGS sequence"/>
</dbReference>
<dbReference type="InterPro" id="IPR015035">
    <property type="entry name" value="DUF1918"/>
</dbReference>
<feature type="domain" description="DUF1918" evidence="2">
    <location>
        <begin position="1"/>
        <end position="58"/>
    </location>
</feature>
<dbReference type="Pfam" id="PF08940">
    <property type="entry name" value="DUF1918"/>
    <property type="match status" value="1"/>
</dbReference>
<organism evidence="3 4">
    <name type="scientific">Allokutzneria oryzae</name>
    <dbReference type="NCBI Taxonomy" id="1378989"/>
    <lineage>
        <taxon>Bacteria</taxon>
        <taxon>Bacillati</taxon>
        <taxon>Actinomycetota</taxon>
        <taxon>Actinomycetes</taxon>
        <taxon>Pseudonocardiales</taxon>
        <taxon>Pseudonocardiaceae</taxon>
        <taxon>Allokutzneria</taxon>
    </lineage>
</organism>
<evidence type="ECO:0000313" key="3">
    <source>
        <dbReference type="EMBL" id="MFB9905402.1"/>
    </source>
</evidence>
<dbReference type="RefSeq" id="WP_377852706.1">
    <property type="nucleotide sequence ID" value="NZ_JBHLZU010000012.1"/>
</dbReference>
<dbReference type="EMBL" id="JBHLZU010000012">
    <property type="protein sequence ID" value="MFB9905402.1"/>
    <property type="molecule type" value="Genomic_DNA"/>
</dbReference>
<comment type="caution">
    <text evidence="3">The sequence shown here is derived from an EMBL/GenBank/DDBJ whole genome shotgun (WGS) entry which is preliminary data.</text>
</comment>
<reference evidence="3 4" key="1">
    <citation type="submission" date="2024-09" db="EMBL/GenBank/DDBJ databases">
        <authorList>
            <person name="Sun Q."/>
            <person name="Mori K."/>
        </authorList>
    </citation>
    <scope>NUCLEOTIDE SEQUENCE [LARGE SCALE GENOMIC DNA]</scope>
    <source>
        <strain evidence="3 4">TBRC 7907</strain>
    </source>
</reference>
<sequence length="70" mass="7729">MKAQVGDWIIVEGNRLGEPRREGEVVEVPHADGSPPYRVRWTDSDRTTLVFPGPDARVQHGGAYTRPTSG</sequence>
<proteinExistence type="predicted"/>
<evidence type="ECO:0000313" key="4">
    <source>
        <dbReference type="Proteomes" id="UP001589693"/>
    </source>
</evidence>
<evidence type="ECO:0000256" key="1">
    <source>
        <dbReference type="SAM" id="MobiDB-lite"/>
    </source>
</evidence>